<feature type="region of interest" description="Disordered" evidence="15">
    <location>
        <begin position="1"/>
        <end position="21"/>
    </location>
</feature>
<evidence type="ECO:0000256" key="13">
    <source>
        <dbReference type="ARBA" id="ARBA00052587"/>
    </source>
</evidence>
<evidence type="ECO:0000256" key="14">
    <source>
        <dbReference type="HAMAP-Rule" id="MF_01864"/>
    </source>
</evidence>
<evidence type="ECO:0000256" key="9">
    <source>
        <dbReference type="ARBA" id="ARBA00023014"/>
    </source>
</evidence>
<dbReference type="SFLD" id="SFLDG01082">
    <property type="entry name" value="B12-binding_domain_containing"/>
    <property type="match status" value="1"/>
</dbReference>
<dbReference type="PROSITE" id="PS51449">
    <property type="entry name" value="MTTASE_N"/>
    <property type="match status" value="1"/>
</dbReference>
<dbReference type="InterPro" id="IPR006463">
    <property type="entry name" value="MiaB_methiolase"/>
</dbReference>
<proteinExistence type="inferred from homology"/>
<feature type="binding site" evidence="14">
    <location>
        <position position="109"/>
    </location>
    <ligand>
        <name>[4Fe-4S] cluster</name>
        <dbReference type="ChEBI" id="CHEBI:49883"/>
        <label>1</label>
    </ligand>
</feature>
<keyword evidence="2 14" id="KW-0004">4Fe-4S</keyword>
<dbReference type="SFLD" id="SFLDS00029">
    <property type="entry name" value="Radical_SAM"/>
    <property type="match status" value="1"/>
</dbReference>
<evidence type="ECO:0000256" key="11">
    <source>
        <dbReference type="ARBA" id="ARBA00050926"/>
    </source>
</evidence>
<feature type="binding site" evidence="14">
    <location>
        <position position="217"/>
    </location>
    <ligand>
        <name>[4Fe-4S] cluster</name>
        <dbReference type="ChEBI" id="CHEBI:49883"/>
        <label>2</label>
        <note>4Fe-4S-S-AdoMet</note>
    </ligand>
</feature>
<dbReference type="HAMAP" id="MF_01864">
    <property type="entry name" value="tRNA_metthiotr_MiaB"/>
    <property type="match status" value="1"/>
</dbReference>
<comment type="catalytic activity">
    <reaction evidence="13">
        <text>N(6)-dimethylallyladenosine(37) in tRNA + (sulfur carrier)-SH + AH2 + 2 S-adenosyl-L-methionine = 2-methylsulfanyl-N(6)-dimethylallyladenosine(37) in tRNA + (sulfur carrier)-H + 5'-deoxyadenosine + L-methionine + A + S-adenosyl-L-homocysteine + 2 H(+)</text>
        <dbReference type="Rhea" id="RHEA:37067"/>
        <dbReference type="Rhea" id="RHEA-COMP:10375"/>
        <dbReference type="Rhea" id="RHEA-COMP:10376"/>
        <dbReference type="Rhea" id="RHEA-COMP:14737"/>
        <dbReference type="Rhea" id="RHEA-COMP:14739"/>
        <dbReference type="ChEBI" id="CHEBI:13193"/>
        <dbReference type="ChEBI" id="CHEBI:15378"/>
        <dbReference type="ChEBI" id="CHEBI:17319"/>
        <dbReference type="ChEBI" id="CHEBI:17499"/>
        <dbReference type="ChEBI" id="CHEBI:29917"/>
        <dbReference type="ChEBI" id="CHEBI:57844"/>
        <dbReference type="ChEBI" id="CHEBI:57856"/>
        <dbReference type="ChEBI" id="CHEBI:59789"/>
        <dbReference type="ChEBI" id="CHEBI:64428"/>
        <dbReference type="ChEBI" id="CHEBI:74415"/>
        <dbReference type="ChEBI" id="CHEBI:74417"/>
        <dbReference type="EC" id="2.8.4.3"/>
    </reaction>
    <physiologicalReaction direction="left-to-right" evidence="13">
        <dbReference type="Rhea" id="RHEA:37068"/>
    </physiologicalReaction>
</comment>
<dbReference type="Gene3D" id="3.80.30.20">
    <property type="entry name" value="tm_1862 like domain"/>
    <property type="match status" value="1"/>
</dbReference>
<keyword evidence="4 14" id="KW-0808">Transferase</keyword>
<dbReference type="SUPFAM" id="SSF102114">
    <property type="entry name" value="Radical SAM enzymes"/>
    <property type="match status" value="1"/>
</dbReference>
<dbReference type="PROSITE" id="PS01278">
    <property type="entry name" value="MTTASE_RADICAL"/>
    <property type="match status" value="1"/>
</dbReference>
<name>A0A1C3NML9_9XANT</name>
<dbReference type="CDD" id="cd01335">
    <property type="entry name" value="Radical_SAM"/>
    <property type="match status" value="1"/>
</dbReference>
<evidence type="ECO:0000256" key="3">
    <source>
        <dbReference type="ARBA" id="ARBA00022490"/>
    </source>
</evidence>
<dbReference type="PROSITE" id="PS50926">
    <property type="entry name" value="TRAM"/>
    <property type="match status" value="1"/>
</dbReference>
<keyword evidence="3 14" id="KW-0963">Cytoplasm</keyword>
<gene>
    <name evidence="14" type="primary">miaB</name>
    <name evidence="19" type="ORF">XBLMG947_2439</name>
</gene>
<dbReference type="FunFam" id="3.40.50.12160:FF:000001">
    <property type="entry name" value="tRNA-2-methylthio-N(6)-dimethylallyladenosine synthase"/>
    <property type="match status" value="1"/>
</dbReference>
<evidence type="ECO:0000256" key="5">
    <source>
        <dbReference type="ARBA" id="ARBA00022691"/>
    </source>
</evidence>
<keyword evidence="9 14" id="KW-0411">Iron-sulfur</keyword>
<accession>A0A1C3NML9</accession>
<feature type="region of interest" description="Disordered" evidence="15">
    <location>
        <begin position="455"/>
        <end position="477"/>
    </location>
</feature>
<dbReference type="FunFam" id="3.80.30.20:FF:000001">
    <property type="entry name" value="tRNA-2-methylthio-N(6)-dimethylallyladenosine synthase 2"/>
    <property type="match status" value="1"/>
</dbReference>
<dbReference type="Pfam" id="PF00919">
    <property type="entry name" value="UPF0004"/>
    <property type="match status" value="1"/>
</dbReference>
<reference evidence="19 20" key="1">
    <citation type="submission" date="2016-06" db="EMBL/GenBank/DDBJ databases">
        <authorList>
            <person name="Kjaerup R.B."/>
            <person name="Dalgaard T.S."/>
            <person name="Juul-Madsen H.R."/>
        </authorList>
    </citation>
    <scope>NUCLEOTIDE SEQUENCE [LARGE SCALE GENOMIC DNA]</scope>
    <source>
        <strain evidence="19">LMG947</strain>
    </source>
</reference>
<dbReference type="InterPro" id="IPR020612">
    <property type="entry name" value="Methylthiotransferase_CS"/>
</dbReference>
<dbReference type="PANTHER" id="PTHR43020:SF2">
    <property type="entry name" value="MITOCHONDRIAL TRNA METHYLTHIOTRANSFERASE CDK5RAP1"/>
    <property type="match status" value="1"/>
</dbReference>
<evidence type="ECO:0000256" key="4">
    <source>
        <dbReference type="ARBA" id="ARBA00022679"/>
    </source>
</evidence>
<keyword evidence="5 14" id="KW-0949">S-adenosyl-L-methionine</keyword>
<feature type="binding site" evidence="14">
    <location>
        <position position="224"/>
    </location>
    <ligand>
        <name>[4Fe-4S] cluster</name>
        <dbReference type="ChEBI" id="CHEBI:49883"/>
        <label>2</label>
        <note>4Fe-4S-S-AdoMet</note>
    </ligand>
</feature>
<dbReference type="InterPro" id="IPR013848">
    <property type="entry name" value="Methylthiotransferase_N"/>
</dbReference>
<dbReference type="InterPro" id="IPR038135">
    <property type="entry name" value="Methylthiotransferase_N_sf"/>
</dbReference>
<dbReference type="PROSITE" id="PS51918">
    <property type="entry name" value="RADICAL_SAM"/>
    <property type="match status" value="1"/>
</dbReference>
<dbReference type="GO" id="GO:0005829">
    <property type="term" value="C:cytosol"/>
    <property type="evidence" value="ECO:0007669"/>
    <property type="project" value="TreeGrafter"/>
</dbReference>
<dbReference type="GO" id="GO:0035597">
    <property type="term" value="F:tRNA-2-methylthio-N(6)-dimethylallyladenosine(37) synthase activity"/>
    <property type="evidence" value="ECO:0007669"/>
    <property type="project" value="UniProtKB-EC"/>
</dbReference>
<comment type="subunit">
    <text evidence="14">Monomer.</text>
</comment>
<comment type="function">
    <text evidence="1 14">Catalyzes the methylthiolation of N6-(dimethylallyl)adenosine (i(6)A), leading to the formation of 2-methylthio-N6-(dimethylallyl)adenosine (ms(2)i(6)A) at position 37 in tRNAs that read codons beginning with uridine.</text>
</comment>
<sequence>MPGSRPRTAQAQAGKLRGSLYPPGISAMPGTSVSDLSAATAVDAPALVPLPVARPAAPAVVRGKLYIKTHGCQMNEYDSAKMADVLAASEGLELTDNPEEADVVLVNTCSIREKAQEKVFSQLGRWKALKAGGKPVIIGVGGCVASQEGEAIVKRAPYVDLVFGPQTLHRLPELIRARRESGKSQVDISFPEIEKFDRLPEPRAEGPSAFVSIMEGCSKYCSFCVVPYTRGEEVSRPFEDVLVEVAQLAAQGVREINLLGQNVNAYRGAYGADAGDVAQYADLGLLIRTIAQIEGIGRIRFTTSHPLEFSDSLVDAYRDVPQLANYLHLPVQAGSDRILSAMKRGYTALEFKSKIRKLRAVRPDISISSDFIVGFPGETEADFEKTMKLIEDVGFDQSFSFVYSRRPGTPASDLQDDTPEAVKQARLARLQSHISAHAASISQSMVGSVQRVLVEGPSRRDPNELTGKSENMRPVNFPGNPRLIGQFVDVLITEAMSNSLRGRIQLDDSAH</sequence>
<organism evidence="19 20">
    <name type="scientific">Xanthomonas bromi</name>
    <dbReference type="NCBI Taxonomy" id="56449"/>
    <lineage>
        <taxon>Bacteria</taxon>
        <taxon>Pseudomonadati</taxon>
        <taxon>Pseudomonadota</taxon>
        <taxon>Gammaproteobacteria</taxon>
        <taxon>Lysobacterales</taxon>
        <taxon>Lysobacteraceae</taxon>
        <taxon>Xanthomonas</taxon>
    </lineage>
</organism>
<dbReference type="GO" id="GO:0051539">
    <property type="term" value="F:4 iron, 4 sulfur cluster binding"/>
    <property type="evidence" value="ECO:0007669"/>
    <property type="project" value="UniProtKB-UniRule"/>
</dbReference>
<keyword evidence="6 14" id="KW-0819">tRNA processing</keyword>
<evidence type="ECO:0000259" key="18">
    <source>
        <dbReference type="PROSITE" id="PS51918"/>
    </source>
</evidence>
<comment type="subcellular location">
    <subcellularLocation>
        <location evidence="14">Cytoplasm</location>
    </subcellularLocation>
</comment>
<feature type="domain" description="MTTase N-terminal" evidence="17">
    <location>
        <begin position="63"/>
        <end position="180"/>
    </location>
</feature>
<evidence type="ECO:0000256" key="7">
    <source>
        <dbReference type="ARBA" id="ARBA00022723"/>
    </source>
</evidence>
<dbReference type="InterPro" id="IPR006638">
    <property type="entry name" value="Elp3/MiaA/NifB-like_rSAM"/>
</dbReference>
<dbReference type="STRING" id="56449.XBLMG947_2439"/>
<evidence type="ECO:0000256" key="12">
    <source>
        <dbReference type="ARBA" id="ARBA00052380"/>
    </source>
</evidence>
<feature type="binding site" evidence="14">
    <location>
        <position position="72"/>
    </location>
    <ligand>
        <name>[4Fe-4S] cluster</name>
        <dbReference type="ChEBI" id="CHEBI:49883"/>
        <label>1</label>
    </ligand>
</feature>
<evidence type="ECO:0000259" key="17">
    <source>
        <dbReference type="PROSITE" id="PS51449"/>
    </source>
</evidence>
<evidence type="ECO:0000313" key="20">
    <source>
        <dbReference type="Proteomes" id="UP000092503"/>
    </source>
</evidence>
<dbReference type="GO" id="GO:0046872">
    <property type="term" value="F:metal ion binding"/>
    <property type="evidence" value="ECO:0007669"/>
    <property type="project" value="UniProtKB-KW"/>
</dbReference>
<comment type="catalytic activity">
    <reaction evidence="12">
        <text>2-thio-N(6)-dimethylallyladenosine(37) in tRNA + S-adenosyl-L-methionine = 2-methylsulfanyl-N(6)-dimethylallyladenosine(37) in tRNA + S-adenosyl-L-homocysteine + H(+)</text>
        <dbReference type="Rhea" id="RHEA:37063"/>
        <dbReference type="Rhea" id="RHEA-COMP:10376"/>
        <dbReference type="Rhea" id="RHEA-COMP:10377"/>
        <dbReference type="ChEBI" id="CHEBI:15378"/>
        <dbReference type="ChEBI" id="CHEBI:57856"/>
        <dbReference type="ChEBI" id="CHEBI:59789"/>
        <dbReference type="ChEBI" id="CHEBI:74416"/>
        <dbReference type="ChEBI" id="CHEBI:74417"/>
    </reaction>
    <physiologicalReaction direction="left-to-right" evidence="12">
        <dbReference type="Rhea" id="RHEA:37064"/>
    </physiologicalReaction>
</comment>
<dbReference type="Pfam" id="PF04055">
    <property type="entry name" value="Radical_SAM"/>
    <property type="match status" value="1"/>
</dbReference>
<keyword evidence="8 14" id="KW-0408">Iron</keyword>
<dbReference type="InterPro" id="IPR005839">
    <property type="entry name" value="Methylthiotransferase"/>
</dbReference>
<dbReference type="NCBIfam" id="TIGR00089">
    <property type="entry name" value="MiaB/RimO family radical SAM methylthiotransferase"/>
    <property type="match status" value="1"/>
</dbReference>
<evidence type="ECO:0000256" key="10">
    <source>
        <dbReference type="ARBA" id="ARBA00033765"/>
    </source>
</evidence>
<evidence type="ECO:0000256" key="6">
    <source>
        <dbReference type="ARBA" id="ARBA00022694"/>
    </source>
</evidence>
<comment type="similarity">
    <text evidence="14">Belongs to the methylthiotransferase family. MiaB subfamily.</text>
</comment>
<dbReference type="EMBL" id="FLTX01000037">
    <property type="protein sequence ID" value="SBV51650.1"/>
    <property type="molecule type" value="Genomic_DNA"/>
</dbReference>
<dbReference type="SFLD" id="SFLDG01061">
    <property type="entry name" value="methylthiotransferase"/>
    <property type="match status" value="1"/>
</dbReference>
<dbReference type="Pfam" id="PF01938">
    <property type="entry name" value="TRAM"/>
    <property type="match status" value="1"/>
</dbReference>
<evidence type="ECO:0000256" key="1">
    <source>
        <dbReference type="ARBA" id="ARBA00003234"/>
    </source>
</evidence>
<evidence type="ECO:0000259" key="16">
    <source>
        <dbReference type="PROSITE" id="PS50926"/>
    </source>
</evidence>
<evidence type="ECO:0000256" key="2">
    <source>
        <dbReference type="ARBA" id="ARBA00022485"/>
    </source>
</evidence>
<dbReference type="Gene3D" id="3.40.50.12160">
    <property type="entry name" value="Methylthiotransferase, N-terminal domain"/>
    <property type="match status" value="1"/>
</dbReference>
<evidence type="ECO:0000256" key="15">
    <source>
        <dbReference type="SAM" id="MobiDB-lite"/>
    </source>
</evidence>
<dbReference type="AlphaFoldDB" id="A0A1C3NML9"/>
<feature type="domain" description="Radical SAM core" evidence="18">
    <location>
        <begin position="203"/>
        <end position="442"/>
    </location>
</feature>
<dbReference type="SMART" id="SM00729">
    <property type="entry name" value="Elp3"/>
    <property type="match status" value="1"/>
</dbReference>
<dbReference type="InterPro" id="IPR002792">
    <property type="entry name" value="TRAM_dom"/>
</dbReference>
<evidence type="ECO:0000256" key="8">
    <source>
        <dbReference type="ARBA" id="ARBA00023004"/>
    </source>
</evidence>
<dbReference type="InterPro" id="IPR058240">
    <property type="entry name" value="rSAM_sf"/>
</dbReference>
<dbReference type="NCBIfam" id="TIGR01574">
    <property type="entry name" value="miaB-methiolase"/>
    <property type="match status" value="1"/>
</dbReference>
<dbReference type="Proteomes" id="UP000092503">
    <property type="component" value="Unassembled WGS sequence"/>
</dbReference>
<feature type="domain" description="TRAM" evidence="16">
    <location>
        <begin position="443"/>
        <end position="506"/>
    </location>
</feature>
<comment type="cofactor">
    <cofactor evidence="14">
        <name>[4Fe-4S] cluster</name>
        <dbReference type="ChEBI" id="CHEBI:49883"/>
    </cofactor>
    <text evidence="14">Binds 2 [4Fe-4S] clusters. One cluster is coordinated with 3 cysteines and an exchangeable S-adenosyl-L-methionine.</text>
</comment>
<comment type="catalytic activity">
    <reaction evidence="11">
        <text>N(6)-dimethylallyladenosine(37) in tRNA + (sulfur carrier)-SH + AH2 + S-adenosyl-L-methionine = 2-thio-N(6)-dimethylallyladenosine(37) in tRNA + (sulfur carrier)-H + 5'-deoxyadenosine + L-methionine + A + H(+)</text>
        <dbReference type="Rhea" id="RHEA:36339"/>
        <dbReference type="Rhea" id="RHEA-COMP:10375"/>
        <dbReference type="Rhea" id="RHEA-COMP:10377"/>
        <dbReference type="Rhea" id="RHEA-COMP:14737"/>
        <dbReference type="Rhea" id="RHEA-COMP:14739"/>
        <dbReference type="ChEBI" id="CHEBI:13193"/>
        <dbReference type="ChEBI" id="CHEBI:15378"/>
        <dbReference type="ChEBI" id="CHEBI:17319"/>
        <dbReference type="ChEBI" id="CHEBI:17499"/>
        <dbReference type="ChEBI" id="CHEBI:29917"/>
        <dbReference type="ChEBI" id="CHEBI:57844"/>
        <dbReference type="ChEBI" id="CHEBI:59789"/>
        <dbReference type="ChEBI" id="CHEBI:64428"/>
        <dbReference type="ChEBI" id="CHEBI:74415"/>
        <dbReference type="ChEBI" id="CHEBI:74416"/>
    </reaction>
    <physiologicalReaction direction="left-to-right" evidence="11">
        <dbReference type="Rhea" id="RHEA:36340"/>
    </physiologicalReaction>
</comment>
<dbReference type="SFLD" id="SFLDF00273">
    <property type="entry name" value="(dimethylallyl)adenosine_tRNA"/>
    <property type="match status" value="1"/>
</dbReference>
<dbReference type="InterPro" id="IPR007197">
    <property type="entry name" value="rSAM"/>
</dbReference>
<dbReference type="PANTHER" id="PTHR43020">
    <property type="entry name" value="CDK5 REGULATORY SUBUNIT-ASSOCIATED PROTEIN 1"/>
    <property type="match status" value="1"/>
</dbReference>
<keyword evidence="7 14" id="KW-0479">Metal-binding</keyword>
<protein>
    <recommendedName>
        <fullName evidence="10 14">tRNA-2-methylthio-N(6)-dimethylallyladenosine synthase</fullName>
        <ecNumber evidence="10 14">2.8.4.3</ecNumber>
    </recommendedName>
    <alternativeName>
        <fullName evidence="14">(Dimethylallyl)adenosine tRNA methylthiotransferase MiaB</fullName>
    </alternativeName>
    <alternativeName>
        <fullName evidence="14">tRNA-i(6)A37 methylthiotransferase</fullName>
    </alternativeName>
</protein>
<evidence type="ECO:0000313" key="19">
    <source>
        <dbReference type="EMBL" id="SBV51650.1"/>
    </source>
</evidence>
<feature type="binding site" evidence="14">
    <location>
        <position position="221"/>
    </location>
    <ligand>
        <name>[4Fe-4S] cluster</name>
        <dbReference type="ChEBI" id="CHEBI:49883"/>
        <label>2</label>
        <note>4Fe-4S-S-AdoMet</note>
    </ligand>
</feature>
<feature type="binding site" evidence="14">
    <location>
        <position position="143"/>
    </location>
    <ligand>
        <name>[4Fe-4S] cluster</name>
        <dbReference type="ChEBI" id="CHEBI:49883"/>
        <label>1</label>
    </ligand>
</feature>
<dbReference type="EC" id="2.8.4.3" evidence="10 14"/>
<dbReference type="InterPro" id="IPR023404">
    <property type="entry name" value="rSAM_horseshoe"/>
</dbReference>